<evidence type="ECO:0000313" key="2">
    <source>
        <dbReference type="Proteomes" id="UP000259570"/>
    </source>
</evidence>
<dbReference type="EMBL" id="QUZM01000002">
    <property type="protein sequence ID" value="RFF42675.1"/>
    <property type="molecule type" value="Genomic_DNA"/>
</dbReference>
<dbReference type="Proteomes" id="UP000259570">
    <property type="component" value="Unassembled WGS sequence"/>
</dbReference>
<comment type="caution">
    <text evidence="1">The sequence shown here is derived from an EMBL/GenBank/DDBJ whole genome shotgun (WGS) entry which is preliminary data.</text>
</comment>
<proteinExistence type="predicted"/>
<protein>
    <submittedName>
        <fullName evidence="1">Uncharacterized protein</fullName>
    </submittedName>
</protein>
<organism evidence="1 2">
    <name type="scientific">Xanthomonas nasturtii</name>
    <dbReference type="NCBI Taxonomy" id="1843581"/>
    <lineage>
        <taxon>Bacteria</taxon>
        <taxon>Pseudomonadati</taxon>
        <taxon>Pseudomonadota</taxon>
        <taxon>Gammaproteobacteria</taxon>
        <taxon>Lysobacterales</taxon>
        <taxon>Lysobacteraceae</taxon>
        <taxon>Xanthomonas</taxon>
    </lineage>
</organism>
<dbReference type="AlphaFoldDB" id="A0A3E1KSM7"/>
<accession>A0A3E1KSM7</accession>
<reference evidence="1 2" key="1">
    <citation type="submission" date="2018-08" db="EMBL/GenBank/DDBJ databases">
        <title>Genome sequencing of X. nasturtii WHRI 8984.</title>
        <authorList>
            <person name="Studholme D.J."/>
            <person name="Mchugh J."/>
            <person name="Vicente J."/>
        </authorList>
    </citation>
    <scope>NUCLEOTIDE SEQUENCE [LARGE SCALE GENOMIC DNA]</scope>
    <source>
        <strain evidence="1 2">WHRI 8984</strain>
    </source>
</reference>
<dbReference type="RefSeq" id="WP_116904854.1">
    <property type="nucleotide sequence ID" value="NZ_JAMBEH010000006.1"/>
</dbReference>
<evidence type="ECO:0000313" key="1">
    <source>
        <dbReference type="EMBL" id="RFF42675.1"/>
    </source>
</evidence>
<name>A0A3E1KSM7_9XANT</name>
<gene>
    <name evidence="1" type="ORF">DZD52_01845</name>
</gene>
<sequence>MLLPNVIPKKYMPPNQEKAMRDNDECLGTARVLHEVSEYDKLESEYDEQTAISVTTKAFQRKFPEITKRDVRGLVKCTRALLTGKVDIAAEHRLIENSAAKAAEDLLASASQAIEVEQVD</sequence>